<reference evidence="1 2" key="1">
    <citation type="submission" date="2014-11" db="EMBL/GenBank/DDBJ databases">
        <title>Genetic blueprint of the zoonotic pathogen Toxocara canis.</title>
        <authorList>
            <person name="Zhu X.-Q."/>
            <person name="Korhonen P.K."/>
            <person name="Cai H."/>
            <person name="Young N.D."/>
            <person name="Nejsum P."/>
            <person name="von Samson-Himmelstjerna G."/>
            <person name="Boag P.R."/>
            <person name="Tan P."/>
            <person name="Li Q."/>
            <person name="Min J."/>
            <person name="Yang Y."/>
            <person name="Wang X."/>
            <person name="Fang X."/>
            <person name="Hall R.S."/>
            <person name="Hofmann A."/>
            <person name="Sternberg P.W."/>
            <person name="Jex A.R."/>
            <person name="Gasser R.B."/>
        </authorList>
    </citation>
    <scope>NUCLEOTIDE SEQUENCE [LARGE SCALE GENOMIC DNA]</scope>
    <source>
        <strain evidence="1">PN_DK_2014</strain>
    </source>
</reference>
<proteinExistence type="predicted"/>
<sequence length="109" mass="12500">MLFRRAYAGIHPNRSSRNRSRSIALPSDIIHWRVALPTTSVDLGMPFFCLKQPVNKRAHFDSITKMPVTHRWQVLKSLKDVCMTPTAFSNVSAKSVLFARNDFLPFEQP</sequence>
<keyword evidence="2" id="KW-1185">Reference proteome</keyword>
<accession>A0A0B2VDL9</accession>
<name>A0A0B2VDL9_TOXCA</name>
<protein>
    <submittedName>
        <fullName evidence="1">Uncharacterized protein</fullName>
    </submittedName>
</protein>
<evidence type="ECO:0000313" key="2">
    <source>
        <dbReference type="Proteomes" id="UP000031036"/>
    </source>
</evidence>
<dbReference type="AlphaFoldDB" id="A0A0B2VDL9"/>
<gene>
    <name evidence="1" type="ORF">Tcan_00693</name>
</gene>
<dbReference type="Proteomes" id="UP000031036">
    <property type="component" value="Unassembled WGS sequence"/>
</dbReference>
<dbReference type="EMBL" id="JPKZ01001897">
    <property type="protein sequence ID" value="KHN79564.1"/>
    <property type="molecule type" value="Genomic_DNA"/>
</dbReference>
<comment type="caution">
    <text evidence="1">The sequence shown here is derived from an EMBL/GenBank/DDBJ whole genome shotgun (WGS) entry which is preliminary data.</text>
</comment>
<evidence type="ECO:0000313" key="1">
    <source>
        <dbReference type="EMBL" id="KHN79564.1"/>
    </source>
</evidence>
<feature type="non-terminal residue" evidence="1">
    <location>
        <position position="109"/>
    </location>
</feature>
<organism evidence="1 2">
    <name type="scientific">Toxocara canis</name>
    <name type="common">Canine roundworm</name>
    <dbReference type="NCBI Taxonomy" id="6265"/>
    <lineage>
        <taxon>Eukaryota</taxon>
        <taxon>Metazoa</taxon>
        <taxon>Ecdysozoa</taxon>
        <taxon>Nematoda</taxon>
        <taxon>Chromadorea</taxon>
        <taxon>Rhabditida</taxon>
        <taxon>Spirurina</taxon>
        <taxon>Ascaridomorpha</taxon>
        <taxon>Ascaridoidea</taxon>
        <taxon>Toxocaridae</taxon>
        <taxon>Toxocara</taxon>
    </lineage>
</organism>